<dbReference type="Proteomes" id="UP000561438">
    <property type="component" value="Unassembled WGS sequence"/>
</dbReference>
<dbReference type="EMBL" id="JABWGV010000001">
    <property type="protein sequence ID" value="NVD44337.1"/>
    <property type="molecule type" value="Genomic_DNA"/>
</dbReference>
<gene>
    <name evidence="2" type="ORF">HUV48_04820</name>
</gene>
<dbReference type="PANTHER" id="PTHR42160:SF1">
    <property type="entry name" value="URACIL-DNA GLYCOSYLASE SUPERFAMILY PROTEIN"/>
    <property type="match status" value="1"/>
</dbReference>
<name>A0A850H144_9SPHN</name>
<keyword evidence="3" id="KW-1185">Reference proteome</keyword>
<dbReference type="AlphaFoldDB" id="A0A850H144"/>
<dbReference type="SMART" id="SM00987">
    <property type="entry name" value="UreE_C"/>
    <property type="match status" value="1"/>
</dbReference>
<dbReference type="Pfam" id="PF03167">
    <property type="entry name" value="UDG"/>
    <property type="match status" value="1"/>
</dbReference>
<dbReference type="InterPro" id="IPR005122">
    <property type="entry name" value="Uracil-DNA_glycosylase-like"/>
</dbReference>
<organism evidence="2 3">
    <name type="scientific">Qipengyuania atrilutea</name>
    <dbReference type="NCBI Taxonomy" id="2744473"/>
    <lineage>
        <taxon>Bacteria</taxon>
        <taxon>Pseudomonadati</taxon>
        <taxon>Pseudomonadota</taxon>
        <taxon>Alphaproteobacteria</taxon>
        <taxon>Sphingomonadales</taxon>
        <taxon>Erythrobacteraceae</taxon>
        <taxon>Qipengyuania</taxon>
    </lineage>
</organism>
<accession>A0A850H144</accession>
<evidence type="ECO:0000313" key="2">
    <source>
        <dbReference type="EMBL" id="NVD44337.1"/>
    </source>
</evidence>
<dbReference type="Gene3D" id="3.40.470.10">
    <property type="entry name" value="Uracil-DNA glycosylase-like domain"/>
    <property type="match status" value="1"/>
</dbReference>
<dbReference type="InterPro" id="IPR047124">
    <property type="entry name" value="HI_0220.2"/>
</dbReference>
<evidence type="ECO:0000259" key="1">
    <source>
        <dbReference type="SMART" id="SM00986"/>
    </source>
</evidence>
<evidence type="ECO:0000313" key="3">
    <source>
        <dbReference type="Proteomes" id="UP000561438"/>
    </source>
</evidence>
<sequence length="176" mass="20054">MPLEPKPIAQFSGTSRILVVGQAPGRITHETGIPFEDKSGERLAEWLGISSETLHDPARVAIVSMGLCYPGKAKGGDNPPRPECAPLWHARILAELPADRLTLLVGTYAQRYYLPDTRKLTMTERIRRYRDYLPRFLPLPHPSWRSTLWMRQNPWFAEEVLPDLRDRVSTLLRGEA</sequence>
<dbReference type="SUPFAM" id="SSF52141">
    <property type="entry name" value="Uracil-DNA glycosylase-like"/>
    <property type="match status" value="1"/>
</dbReference>
<comment type="caution">
    <text evidence="2">The sequence shown here is derived from an EMBL/GenBank/DDBJ whole genome shotgun (WGS) entry which is preliminary data.</text>
</comment>
<reference evidence="2 3" key="1">
    <citation type="submission" date="2020-06" db="EMBL/GenBank/DDBJ databases">
        <title>Altererythrobacter sp. HHU K3-1.</title>
        <authorList>
            <person name="Zhang D."/>
            <person name="Xue H."/>
        </authorList>
    </citation>
    <scope>NUCLEOTIDE SEQUENCE [LARGE SCALE GENOMIC DNA]</scope>
    <source>
        <strain evidence="2 3">HHU K3-1</strain>
    </source>
</reference>
<dbReference type="SMART" id="SM00986">
    <property type="entry name" value="UDG"/>
    <property type="match status" value="1"/>
</dbReference>
<dbReference type="CDD" id="cd10033">
    <property type="entry name" value="UDG_like"/>
    <property type="match status" value="1"/>
</dbReference>
<dbReference type="InterPro" id="IPR036895">
    <property type="entry name" value="Uracil-DNA_glycosylase-like_sf"/>
</dbReference>
<protein>
    <submittedName>
        <fullName evidence="2">Uracil-DNA glycosylase family protein</fullName>
    </submittedName>
</protein>
<dbReference type="PANTHER" id="PTHR42160">
    <property type="entry name" value="URACIL-DNA GLYCOSYLASE SUPERFAMILY PROTEIN"/>
    <property type="match status" value="1"/>
</dbReference>
<feature type="domain" description="Uracil-DNA glycosylase-like" evidence="1">
    <location>
        <begin position="8"/>
        <end position="165"/>
    </location>
</feature>
<proteinExistence type="predicted"/>